<evidence type="ECO:0000256" key="5">
    <source>
        <dbReference type="ARBA" id="ARBA00024937"/>
    </source>
</evidence>
<dbReference type="InterPro" id="IPR050313">
    <property type="entry name" value="Carb_Metab_HTH_regulators"/>
</dbReference>
<dbReference type="InterPro" id="IPR036390">
    <property type="entry name" value="WH_DNA-bd_sf"/>
</dbReference>
<dbReference type="PROSITE" id="PS51000">
    <property type="entry name" value="HTH_DEOR_2"/>
    <property type="match status" value="1"/>
</dbReference>
<dbReference type="GO" id="GO:0003700">
    <property type="term" value="F:DNA-binding transcription factor activity"/>
    <property type="evidence" value="ECO:0007669"/>
    <property type="project" value="InterPro"/>
</dbReference>
<evidence type="ECO:0000256" key="3">
    <source>
        <dbReference type="ARBA" id="ARBA00023015"/>
    </source>
</evidence>
<evidence type="ECO:0000256" key="1">
    <source>
        <dbReference type="ARBA" id="ARBA00021390"/>
    </source>
</evidence>
<dbReference type="Pfam" id="PF08220">
    <property type="entry name" value="HTH_DeoR"/>
    <property type="match status" value="1"/>
</dbReference>
<dbReference type="Proteomes" id="UP000664167">
    <property type="component" value="Unassembled WGS sequence"/>
</dbReference>
<dbReference type="SMART" id="SM00420">
    <property type="entry name" value="HTH_DEOR"/>
    <property type="match status" value="1"/>
</dbReference>
<dbReference type="AlphaFoldDB" id="A0A939JJE5"/>
<comment type="function">
    <text evidence="5">Repressor of the lactose catabolism operon. Galactose-6-phosphate is the inducer.</text>
</comment>
<name>A0A939JJE5_9ACTN</name>
<dbReference type="PRINTS" id="PR00037">
    <property type="entry name" value="HTHLACR"/>
</dbReference>
<sequence>MSTEARRREIVHIAGQSGSVDGAALAVRLDVARETVRRDLRALENHGLVRRTHGGALGA</sequence>
<keyword evidence="3" id="KW-0805">Transcription regulation</keyword>
<evidence type="ECO:0000256" key="4">
    <source>
        <dbReference type="ARBA" id="ARBA00023163"/>
    </source>
</evidence>
<dbReference type="PANTHER" id="PTHR30363">
    <property type="entry name" value="HTH-TYPE TRANSCRIPTIONAL REGULATOR SRLR-RELATED"/>
    <property type="match status" value="1"/>
</dbReference>
<evidence type="ECO:0000313" key="8">
    <source>
        <dbReference type="Proteomes" id="UP000664167"/>
    </source>
</evidence>
<feature type="domain" description="HTH deoR-type" evidence="6">
    <location>
        <begin position="3"/>
        <end position="58"/>
    </location>
</feature>
<dbReference type="InterPro" id="IPR036388">
    <property type="entry name" value="WH-like_DNA-bd_sf"/>
</dbReference>
<keyword evidence="4" id="KW-0804">Transcription</keyword>
<dbReference type="SUPFAM" id="SSF46785">
    <property type="entry name" value="Winged helix' DNA-binding domain"/>
    <property type="match status" value="1"/>
</dbReference>
<keyword evidence="2" id="KW-0678">Repressor</keyword>
<evidence type="ECO:0000256" key="2">
    <source>
        <dbReference type="ARBA" id="ARBA00022491"/>
    </source>
</evidence>
<dbReference type="PANTHER" id="PTHR30363:SF4">
    <property type="entry name" value="GLYCEROL-3-PHOSPHATE REGULON REPRESSOR"/>
    <property type="match status" value="1"/>
</dbReference>
<gene>
    <name evidence="7" type="ORF">J0695_20490</name>
</gene>
<dbReference type="EMBL" id="JAFLRJ010000186">
    <property type="protein sequence ID" value="MBO0514160.1"/>
    <property type="molecule type" value="Genomic_DNA"/>
</dbReference>
<comment type="caution">
    <text evidence="7">The sequence shown here is derived from an EMBL/GenBank/DDBJ whole genome shotgun (WGS) entry which is preliminary data.</text>
</comment>
<organism evidence="7 8">
    <name type="scientific">Streptomyces beijiangensis</name>
    <dbReference type="NCBI Taxonomy" id="163361"/>
    <lineage>
        <taxon>Bacteria</taxon>
        <taxon>Bacillati</taxon>
        <taxon>Actinomycetota</taxon>
        <taxon>Actinomycetes</taxon>
        <taxon>Kitasatosporales</taxon>
        <taxon>Streptomycetaceae</taxon>
        <taxon>Streptomyces</taxon>
    </lineage>
</organism>
<protein>
    <recommendedName>
        <fullName evidence="1">Lactose phosphotransferase system repressor</fullName>
    </recommendedName>
</protein>
<evidence type="ECO:0000313" key="7">
    <source>
        <dbReference type="EMBL" id="MBO0514160.1"/>
    </source>
</evidence>
<reference evidence="7" key="1">
    <citation type="submission" date="2021-03" db="EMBL/GenBank/DDBJ databases">
        <title>Streptomyces poriferae sp. nov., a novel marine sponge-derived Actinobacteria species with anti-MRSA activity.</title>
        <authorList>
            <person name="Sandoval-Powers M."/>
            <person name="Kralova S."/>
            <person name="Nguyen G.-S."/>
            <person name="Fawwal D."/>
            <person name="Degnes K."/>
            <person name="Klinkenberg G."/>
            <person name="Sletta H."/>
            <person name="Wentzel A."/>
            <person name="Liles M.R."/>
        </authorList>
    </citation>
    <scope>NUCLEOTIDE SEQUENCE</scope>
    <source>
        <strain evidence="7">DSM 41794</strain>
    </source>
</reference>
<dbReference type="Gene3D" id="1.10.10.10">
    <property type="entry name" value="Winged helix-like DNA-binding domain superfamily/Winged helix DNA-binding domain"/>
    <property type="match status" value="1"/>
</dbReference>
<keyword evidence="8" id="KW-1185">Reference proteome</keyword>
<proteinExistence type="predicted"/>
<dbReference type="InterPro" id="IPR001034">
    <property type="entry name" value="DeoR_HTH"/>
</dbReference>
<accession>A0A939JJE5</accession>
<evidence type="ECO:0000259" key="6">
    <source>
        <dbReference type="PROSITE" id="PS51000"/>
    </source>
</evidence>